<dbReference type="AlphaFoldDB" id="V6TV29"/>
<feature type="region of interest" description="Disordered" evidence="1">
    <location>
        <begin position="246"/>
        <end position="270"/>
    </location>
</feature>
<dbReference type="VEuPathDB" id="GiardiaDB:GL50803_003666"/>
<organism evidence="2 3">
    <name type="scientific">Giardia intestinalis</name>
    <name type="common">Giardia lamblia</name>
    <dbReference type="NCBI Taxonomy" id="5741"/>
    <lineage>
        <taxon>Eukaryota</taxon>
        <taxon>Metamonada</taxon>
        <taxon>Diplomonadida</taxon>
        <taxon>Hexamitidae</taxon>
        <taxon>Giardiinae</taxon>
        <taxon>Giardia</taxon>
    </lineage>
</organism>
<sequence>VWGYAPACLSGRPAGREPEEGNGVLQHICRGEALQHISCDRARWGKIMTRRLQCGGAFLEIDPLTGELTFDDFLNALPPPEMEPMQTPKVELGPSFGVFGIPVIDNLFADIFAQLDLVTQDIDKFIAYLKKKTKDAINWGLVLAGVTTVAQVIPIVISQISGLVFRWQAFHRWEEEQKEENQPRPITDEELERKEEISELSGEDQEPPSLGEVEEPLLDEGGEQVYNPDGTPATVTRVFALPRDISDDYEPIPEPPDISEQEPTPEPDEPLEEDLIEVNDKLIQEFDPQNVQNDENIEYLLDSGVYIIHIKHLFLKRECIMGGAQSAKDCAMITDYVAPAFYQRYSRKFSVRVPNCSTYPRRCCACHGSISQDVVGHSWRVRVIPKGQPLWTNCECTCGENCQCPCHVPGPDAVRVVRHTCNRWKLGTAANALLGKLYFSDCWNYPSISTGEGSTPFQPGDMVPPAYKIIRTEAETKDFPNNSRECCEFCKVMYRYYTTTRKFKLHRTMTEAYIFFSRGQDSTIFERCKEILTGPATNRTYDLLSDWDAGGNQILERRAIDCKCSVKRPRCTATFRGLGESHADTEAYFQGHAQKLKFIYQPDFDDTLGEPWWYNDPHDYQSVKKICVFEGYLEQGIPEHVVRFYTYRRLADKEWFPALYKKIRDLVMKKLLDLDLPPGFELVEDDPYHKQMREYHAWLRIDEMLSDVVPIAEIYPELSAPERPLFASRPEGWAGLKAHGSAWPADVAEELQPARAYLALLDKYYPGWRAFREKNEPDWWDGFWEQIPNMEGVTRTSIFLFEDLSVFPPAFSIEGEPDWWRGFWGPTIRDNIPNADRPRSYREVAAVCDRY</sequence>
<name>V6TV29_GIAIN</name>
<dbReference type="Proteomes" id="UP000018040">
    <property type="component" value="Unassembled WGS sequence"/>
</dbReference>
<dbReference type="VEuPathDB" id="GiardiaDB:GL50581_3042"/>
<dbReference type="VEuPathDB" id="GiardiaDB:QR46_4747"/>
<evidence type="ECO:0000313" key="3">
    <source>
        <dbReference type="Proteomes" id="UP000018040"/>
    </source>
</evidence>
<accession>V6TV29</accession>
<dbReference type="VEuPathDB" id="GiardiaDB:DHA2_150980"/>
<feature type="compositionally biased region" description="Acidic residues" evidence="1">
    <location>
        <begin position="201"/>
        <end position="214"/>
    </location>
</feature>
<reference evidence="3" key="1">
    <citation type="submission" date="2012-02" db="EMBL/GenBank/DDBJ databases">
        <title>Genome sequencing of Giardia lamblia Genotypes A2 and B isolates (DH and GS) and comparative analysis with the genomes of Genotypes A1 and E (WB and Pig).</title>
        <authorList>
            <person name="Adam R."/>
            <person name="Dahlstrom E."/>
            <person name="Martens C."/>
            <person name="Bruno D."/>
            <person name="Barbian K."/>
            <person name="Porcella S.F."/>
            <person name="Nash T."/>
        </authorList>
    </citation>
    <scope>NUCLEOTIDE SEQUENCE</scope>
    <source>
        <strain evidence="3">GS</strain>
    </source>
</reference>
<evidence type="ECO:0000256" key="1">
    <source>
        <dbReference type="SAM" id="MobiDB-lite"/>
    </source>
</evidence>
<proteinExistence type="predicted"/>
<dbReference type="EMBL" id="AHHH01000166">
    <property type="protein sequence ID" value="ESU40870.1"/>
    <property type="molecule type" value="Genomic_DNA"/>
</dbReference>
<feature type="region of interest" description="Disordered" evidence="1">
    <location>
        <begin position="175"/>
        <end position="214"/>
    </location>
</feature>
<comment type="caution">
    <text evidence="2">The sequence shown here is derived from an EMBL/GenBank/DDBJ whole genome shotgun (WGS) entry which is preliminary data.</text>
</comment>
<gene>
    <name evidence="2" type="ORF">GSB_154574</name>
</gene>
<evidence type="ECO:0000313" key="2">
    <source>
        <dbReference type="EMBL" id="ESU40870.1"/>
    </source>
</evidence>
<dbReference type="OrthoDB" id="10255554at2759"/>
<feature type="compositionally biased region" description="Acidic residues" evidence="1">
    <location>
        <begin position="247"/>
        <end position="270"/>
    </location>
</feature>
<feature type="non-terminal residue" evidence="2">
    <location>
        <position position="1"/>
    </location>
</feature>
<reference evidence="2 3" key="2">
    <citation type="journal article" date="2013" name="Genome Biol. Evol.">
        <title>Genome sequencing of Giardia lamblia genotypes A2 and B isolates (DH and GS) and comparative analysis with the genomes of genotypes A1 and E (WB and Pig).</title>
        <authorList>
            <person name="Adam R.D."/>
            <person name="Dahlstrom E.W."/>
            <person name="Martens C.A."/>
            <person name="Bruno D.P."/>
            <person name="Barbian K.D."/>
            <person name="Ricklefs S.M."/>
            <person name="Hernandez M.M."/>
            <person name="Narla N.P."/>
            <person name="Patel R.B."/>
            <person name="Porcella S.F."/>
            <person name="Nash T.E."/>
        </authorList>
    </citation>
    <scope>NUCLEOTIDE SEQUENCE [LARGE SCALE GENOMIC DNA]</scope>
    <source>
        <strain evidence="2 3">GS</strain>
    </source>
</reference>
<protein>
    <submittedName>
        <fullName evidence="2">Uncharacterized protein</fullName>
    </submittedName>
</protein>